<evidence type="ECO:0000256" key="1">
    <source>
        <dbReference type="SAM" id="SignalP"/>
    </source>
</evidence>
<feature type="chain" id="PRO_5043758118" evidence="1">
    <location>
        <begin position="21"/>
        <end position="273"/>
    </location>
</feature>
<protein>
    <submittedName>
        <fullName evidence="2">Uncharacterized protein</fullName>
    </submittedName>
</protein>
<sequence>MRATSFIAGISWVLSSLVKGDAPPPQFPQVLGVTTETPYQCAPGQSMNITFFSNTLRLDLPSMRFGTTGHGRTDEYAGCQFTIEFTSWWYKYRFAIQDVTYRGHLNATDGVQLYQLKSNAVFRYEFHKINPQRAPPDVWNVSMSTMFENTAKTAIGGAGNFDDDFEASGNSSTNLEWSTCMNGGEGSGDVKTKLSFNIGATTSDKTGKGTGILTRGLTLDFGLVWEECYPDPDAANAWGQTRIDDWSICTYNTNNNASRATPRALRRGPGASF</sequence>
<dbReference type="Proteomes" id="UP001369815">
    <property type="component" value="Unassembled WGS sequence"/>
</dbReference>
<evidence type="ECO:0000313" key="2">
    <source>
        <dbReference type="EMBL" id="KAK6954273.1"/>
    </source>
</evidence>
<organism evidence="2 3">
    <name type="scientific">Daldinia eschscholtzii</name>
    <dbReference type="NCBI Taxonomy" id="292717"/>
    <lineage>
        <taxon>Eukaryota</taxon>
        <taxon>Fungi</taxon>
        <taxon>Dikarya</taxon>
        <taxon>Ascomycota</taxon>
        <taxon>Pezizomycotina</taxon>
        <taxon>Sordariomycetes</taxon>
        <taxon>Xylariomycetidae</taxon>
        <taxon>Xylariales</taxon>
        <taxon>Hypoxylaceae</taxon>
        <taxon>Daldinia</taxon>
    </lineage>
</organism>
<gene>
    <name evidence="2" type="ORF">Daesc_004240</name>
</gene>
<name>A0AAX6MP99_9PEZI</name>
<reference evidence="2 3" key="1">
    <citation type="journal article" date="2024" name="Front Chem Biol">
        <title>Unveiling the potential of Daldinia eschscholtzii MFLUCC 19-0629 through bioactivity and bioinformatics studies for enhanced sustainable agriculture production.</title>
        <authorList>
            <person name="Brooks S."/>
            <person name="Weaver J.A."/>
            <person name="Klomchit A."/>
            <person name="Alharthi S.A."/>
            <person name="Onlamun T."/>
            <person name="Nurani R."/>
            <person name="Vong T.K."/>
            <person name="Alberti F."/>
            <person name="Greco C."/>
        </authorList>
    </citation>
    <scope>NUCLEOTIDE SEQUENCE [LARGE SCALE GENOMIC DNA]</scope>
    <source>
        <strain evidence="2">MFLUCC 19-0629</strain>
    </source>
</reference>
<keyword evidence="3" id="KW-1185">Reference proteome</keyword>
<comment type="caution">
    <text evidence="2">The sequence shown here is derived from an EMBL/GenBank/DDBJ whole genome shotgun (WGS) entry which is preliminary data.</text>
</comment>
<dbReference type="EMBL" id="JBANMG010000004">
    <property type="protein sequence ID" value="KAK6954273.1"/>
    <property type="molecule type" value="Genomic_DNA"/>
</dbReference>
<proteinExistence type="predicted"/>
<feature type="signal peptide" evidence="1">
    <location>
        <begin position="1"/>
        <end position="20"/>
    </location>
</feature>
<keyword evidence="1" id="KW-0732">Signal</keyword>
<dbReference type="AlphaFoldDB" id="A0AAX6MP99"/>
<accession>A0AAX6MP99</accession>
<evidence type="ECO:0000313" key="3">
    <source>
        <dbReference type="Proteomes" id="UP001369815"/>
    </source>
</evidence>